<gene>
    <name evidence="7" type="ORF">SAMN02745216_00912</name>
</gene>
<dbReference type="RefSeq" id="WP_073473382.1">
    <property type="nucleotide sequence ID" value="NZ_FQZU01000003.1"/>
</dbReference>
<dbReference type="InterPro" id="IPR058625">
    <property type="entry name" value="MdtA-like_BSH"/>
</dbReference>
<dbReference type="GO" id="GO:1990281">
    <property type="term" value="C:efflux pump complex"/>
    <property type="evidence" value="ECO:0007669"/>
    <property type="project" value="TreeGrafter"/>
</dbReference>
<dbReference type="PANTHER" id="PTHR30469">
    <property type="entry name" value="MULTIDRUG RESISTANCE PROTEIN MDTA"/>
    <property type="match status" value="1"/>
</dbReference>
<dbReference type="AlphaFoldDB" id="A0A1M6FUC3"/>
<feature type="signal peptide" evidence="3">
    <location>
        <begin position="1"/>
        <end position="24"/>
    </location>
</feature>
<keyword evidence="2" id="KW-0175">Coiled coil</keyword>
<proteinExistence type="inferred from homology"/>
<evidence type="ECO:0000259" key="4">
    <source>
        <dbReference type="Pfam" id="PF25876"/>
    </source>
</evidence>
<dbReference type="Gene3D" id="2.40.50.100">
    <property type="match status" value="1"/>
</dbReference>
<feature type="coiled-coil region" evidence="2">
    <location>
        <begin position="121"/>
        <end position="148"/>
    </location>
</feature>
<evidence type="ECO:0000313" key="8">
    <source>
        <dbReference type="Proteomes" id="UP000183994"/>
    </source>
</evidence>
<dbReference type="Gene3D" id="1.10.287.470">
    <property type="entry name" value="Helix hairpin bin"/>
    <property type="match status" value="1"/>
</dbReference>
<dbReference type="EMBL" id="FQZU01000003">
    <property type="protein sequence ID" value="SHJ01229.1"/>
    <property type="molecule type" value="Genomic_DNA"/>
</dbReference>
<evidence type="ECO:0000256" key="1">
    <source>
        <dbReference type="ARBA" id="ARBA00009477"/>
    </source>
</evidence>
<dbReference type="InterPro" id="IPR058624">
    <property type="entry name" value="MdtA-like_HH"/>
</dbReference>
<dbReference type="Pfam" id="PF25954">
    <property type="entry name" value="Beta-barrel_RND_2"/>
    <property type="match status" value="1"/>
</dbReference>
<dbReference type="STRING" id="1121393.SAMN02745216_00912"/>
<keyword evidence="8" id="KW-1185">Reference proteome</keyword>
<dbReference type="Pfam" id="PF25876">
    <property type="entry name" value="HH_MFP_RND"/>
    <property type="match status" value="1"/>
</dbReference>
<feature type="domain" description="Multidrug resistance protein MdtA-like barrel-sandwich hybrid" evidence="5">
    <location>
        <begin position="73"/>
        <end position="220"/>
    </location>
</feature>
<feature type="chain" id="PRO_5012906601" evidence="3">
    <location>
        <begin position="25"/>
        <end position="391"/>
    </location>
</feature>
<sequence length="391" mass="42519">MNKKRRIHAVITGLAVLCCLFGFMACKPQDKSKEAASETVKEIKKTVVTTVAPKRVPVFYSGMQENGTIEAVEQVTVKSKVSGRLEQMLVHQGDRVEAGQTVALVEHKSIQARLESAKADLVVSQAQLAQAKVTLADAQKEADRYEKLFKDGYCTEQQLTQRRTTLRTAQAGLAVSQANIAKNKASIGEIMVDLDEATIKAPIAGVISDDFSHTPGEMINTDTLIVEVVGMDRLYARVNVAEQYAHRISKGMKVFISLLGDKKGPYEGSVWRIQPTVDTATRTTRVDALANDSSAMRPGMFATVFFAEEKMENPVVLPADAVKRSNGDHFIWLKIGDKATRLIVKPGLKNGNETAIEDVIPEGARIIITGGDNLKDGDLVVEANHQAAASS</sequence>
<evidence type="ECO:0000313" key="7">
    <source>
        <dbReference type="EMBL" id="SHJ01229.1"/>
    </source>
</evidence>
<name>A0A1M6FUC3_9BACT</name>
<feature type="domain" description="CusB-like beta-barrel" evidence="6">
    <location>
        <begin position="237"/>
        <end position="309"/>
    </location>
</feature>
<evidence type="ECO:0000259" key="5">
    <source>
        <dbReference type="Pfam" id="PF25917"/>
    </source>
</evidence>
<evidence type="ECO:0000259" key="6">
    <source>
        <dbReference type="Pfam" id="PF25954"/>
    </source>
</evidence>
<dbReference type="PROSITE" id="PS51257">
    <property type="entry name" value="PROKAR_LIPOPROTEIN"/>
    <property type="match status" value="1"/>
</dbReference>
<feature type="domain" description="Multidrug resistance protein MdtA-like alpha-helical hairpin" evidence="4">
    <location>
        <begin position="123"/>
        <end position="182"/>
    </location>
</feature>
<accession>A0A1M6FUC3</accession>
<protein>
    <submittedName>
        <fullName evidence="7">RND family efflux transporter, MFP subunit</fullName>
    </submittedName>
</protein>
<comment type="similarity">
    <text evidence="1">Belongs to the membrane fusion protein (MFP) (TC 8.A.1) family.</text>
</comment>
<dbReference type="GO" id="GO:0015562">
    <property type="term" value="F:efflux transmembrane transporter activity"/>
    <property type="evidence" value="ECO:0007669"/>
    <property type="project" value="TreeGrafter"/>
</dbReference>
<evidence type="ECO:0000256" key="2">
    <source>
        <dbReference type="SAM" id="Coils"/>
    </source>
</evidence>
<evidence type="ECO:0000256" key="3">
    <source>
        <dbReference type="SAM" id="SignalP"/>
    </source>
</evidence>
<organism evidence="7 8">
    <name type="scientific">Desulfatibacillum alkenivorans DSM 16219</name>
    <dbReference type="NCBI Taxonomy" id="1121393"/>
    <lineage>
        <taxon>Bacteria</taxon>
        <taxon>Pseudomonadati</taxon>
        <taxon>Thermodesulfobacteriota</taxon>
        <taxon>Desulfobacteria</taxon>
        <taxon>Desulfobacterales</taxon>
        <taxon>Desulfatibacillaceae</taxon>
        <taxon>Desulfatibacillum</taxon>
    </lineage>
</organism>
<keyword evidence="3" id="KW-0732">Signal</keyword>
<dbReference type="InterPro" id="IPR058792">
    <property type="entry name" value="Beta-barrel_RND_2"/>
</dbReference>
<dbReference type="Gene3D" id="2.40.30.170">
    <property type="match status" value="1"/>
</dbReference>
<dbReference type="Gene3D" id="2.40.420.20">
    <property type="match status" value="1"/>
</dbReference>
<dbReference type="Proteomes" id="UP000183994">
    <property type="component" value="Unassembled WGS sequence"/>
</dbReference>
<dbReference type="NCBIfam" id="TIGR01730">
    <property type="entry name" value="RND_mfp"/>
    <property type="match status" value="1"/>
</dbReference>
<dbReference type="InterPro" id="IPR006143">
    <property type="entry name" value="RND_pump_MFP"/>
</dbReference>
<dbReference type="SUPFAM" id="SSF111369">
    <property type="entry name" value="HlyD-like secretion proteins"/>
    <property type="match status" value="1"/>
</dbReference>
<reference evidence="8" key="1">
    <citation type="submission" date="2016-11" db="EMBL/GenBank/DDBJ databases">
        <authorList>
            <person name="Varghese N."/>
            <person name="Submissions S."/>
        </authorList>
    </citation>
    <scope>NUCLEOTIDE SEQUENCE [LARGE SCALE GENOMIC DNA]</scope>
    <source>
        <strain evidence="8">DSM 16219</strain>
    </source>
</reference>
<dbReference type="Pfam" id="PF25917">
    <property type="entry name" value="BSH_RND"/>
    <property type="match status" value="1"/>
</dbReference>